<feature type="transmembrane region" description="Helical" evidence="1">
    <location>
        <begin position="94"/>
        <end position="117"/>
    </location>
</feature>
<dbReference type="Pfam" id="PF11188">
    <property type="entry name" value="DUF2975"/>
    <property type="match status" value="1"/>
</dbReference>
<keyword evidence="3" id="KW-1185">Reference proteome</keyword>
<comment type="caution">
    <text evidence="2">The sequence shown here is derived from an EMBL/GenBank/DDBJ whole genome shotgun (WGS) entry which is preliminary data.</text>
</comment>
<keyword evidence="1" id="KW-0812">Transmembrane</keyword>
<evidence type="ECO:0000313" key="2">
    <source>
        <dbReference type="EMBL" id="TYA71710.1"/>
    </source>
</evidence>
<name>A0A5D0HL61_9FLAO</name>
<gene>
    <name evidence="2" type="ORF">FUA24_19315</name>
</gene>
<feature type="transmembrane region" description="Helical" evidence="1">
    <location>
        <begin position="20"/>
        <end position="39"/>
    </location>
</feature>
<reference evidence="2 3" key="1">
    <citation type="submission" date="2019-08" db="EMBL/GenBank/DDBJ databases">
        <title>Seonamhaeicola sediminis sp. nov., isolated from marine sediment.</title>
        <authorList>
            <person name="Cao W.R."/>
        </authorList>
    </citation>
    <scope>NUCLEOTIDE SEQUENCE [LARGE SCALE GENOMIC DNA]</scope>
    <source>
        <strain evidence="2 3">B011</strain>
    </source>
</reference>
<proteinExistence type="predicted"/>
<feature type="transmembrane region" description="Helical" evidence="1">
    <location>
        <begin position="137"/>
        <end position="159"/>
    </location>
</feature>
<dbReference type="InterPro" id="IPR021354">
    <property type="entry name" value="DUF2975"/>
</dbReference>
<dbReference type="RefSeq" id="WP_148544696.1">
    <property type="nucleotide sequence ID" value="NZ_VSDQ01000718.1"/>
</dbReference>
<protein>
    <submittedName>
        <fullName evidence="2">DUF2975 domain-containing protein</fullName>
    </submittedName>
</protein>
<evidence type="ECO:0000256" key="1">
    <source>
        <dbReference type="SAM" id="Phobius"/>
    </source>
</evidence>
<keyword evidence="1" id="KW-0472">Membrane</keyword>
<feature type="transmembrane region" description="Helical" evidence="1">
    <location>
        <begin position="179"/>
        <end position="201"/>
    </location>
</feature>
<sequence length="211" mass="24351">MKTIVHKKSVVSIYKLLKIIWILQWIVLLLTILYSLFGLNLNTFFSENYTLEISEVPFYLDQKGWIELDNGTKHQFSISSALGNMKFLDNDVGLLRLIALRKILFQLTGIYIVLLVIRLCKSLLNNDPFKEVNAKRLRVIGFLTLGISLFNTVFIFQLGKYLKGKINIEVLTPNVNTHIDYSVLLFGLLILVISEVFRIGVKIQKEQRLFV</sequence>
<dbReference type="AlphaFoldDB" id="A0A5D0HL61"/>
<organism evidence="2 3">
    <name type="scientific">Seonamhaeicola marinus</name>
    <dbReference type="NCBI Taxonomy" id="1912246"/>
    <lineage>
        <taxon>Bacteria</taxon>
        <taxon>Pseudomonadati</taxon>
        <taxon>Bacteroidota</taxon>
        <taxon>Flavobacteriia</taxon>
        <taxon>Flavobacteriales</taxon>
        <taxon>Flavobacteriaceae</taxon>
    </lineage>
</organism>
<dbReference type="EMBL" id="VSDQ01000718">
    <property type="protein sequence ID" value="TYA71710.1"/>
    <property type="molecule type" value="Genomic_DNA"/>
</dbReference>
<keyword evidence="1" id="KW-1133">Transmembrane helix</keyword>
<accession>A0A5D0HL61</accession>
<evidence type="ECO:0000313" key="3">
    <source>
        <dbReference type="Proteomes" id="UP000323930"/>
    </source>
</evidence>
<dbReference type="Proteomes" id="UP000323930">
    <property type="component" value="Unassembled WGS sequence"/>
</dbReference>
<dbReference type="OrthoDB" id="672524at2"/>